<reference evidence="7 8" key="1">
    <citation type="submission" date="2018-10" db="EMBL/GenBank/DDBJ databases">
        <title>Isolation, diversity and antifungal activity of actinobacteria from wheat.</title>
        <authorList>
            <person name="Han C."/>
        </authorList>
    </citation>
    <scope>NUCLEOTIDE SEQUENCE [LARGE SCALE GENOMIC DNA]</scope>
    <source>
        <strain evidence="7 8">NEAU-YY642</strain>
    </source>
</reference>
<gene>
    <name evidence="7" type="ORF">EBN88_00105</name>
</gene>
<accession>A0A3M2MAV4</accession>
<evidence type="ECO:0000313" key="7">
    <source>
        <dbReference type="EMBL" id="RMI46676.1"/>
    </source>
</evidence>
<dbReference type="RefSeq" id="WP_122181677.1">
    <property type="nucleotide sequence ID" value="NZ_RFFJ01000001.1"/>
</dbReference>
<dbReference type="PANTHER" id="PTHR11236:SF48">
    <property type="entry name" value="ISOCHORISMATE SYNTHASE MENF"/>
    <property type="match status" value="1"/>
</dbReference>
<protein>
    <submittedName>
        <fullName evidence="7">Salicylate synthase</fullName>
    </submittedName>
</protein>
<dbReference type="Gene3D" id="3.60.120.10">
    <property type="entry name" value="Anthranilate synthase"/>
    <property type="match status" value="1"/>
</dbReference>
<sequence length="462" mass="49298">MTSDATRPARARLPVAEAGIPAPRYVEREIVLRADPLTTAVALTAASREAHLLYEDRGRVTWVEGEAGVAEIGPAGPSFTVAGERVELPDGPSPLAAVGRLLDATGLPAYGWATYELSRSLHGAPPVAESVLRLVLPRREVRFLAGNVVRLRAESRRALDTLEAGLSAASTAAPTPRDDRVSTDLDQHGADDYRRAVAAAIGDIRAGLLEKVIVSRRVPVPEAVDLPATYLVGRRANDPARSFLLRSGGWEAAGFSPEIVTQVTAERVVHAQPLAGTRALHGDRAGDLARRAELYRDAKEVYEHAVSVRLAADELAGVCAPGSVRIDDFMSVSERGSVQHLASHLTGDLAEGRTRWDVLAALFPAVTASGIPKRRACAWIDEREGTERGLYSGAVIVAGGDGSLDAALVLRSVYRRDGQTWLRAGAGVVAQSDPERELEETREKLRGVGRHLVPAPRRTGAG</sequence>
<dbReference type="PANTHER" id="PTHR11236">
    <property type="entry name" value="AMINOBENZOATE/ANTHRANILATE SYNTHASE"/>
    <property type="match status" value="1"/>
</dbReference>
<keyword evidence="8" id="KW-1185">Reference proteome</keyword>
<dbReference type="GO" id="GO:0000162">
    <property type="term" value="P:L-tryptophan biosynthetic process"/>
    <property type="evidence" value="ECO:0007669"/>
    <property type="project" value="TreeGrafter"/>
</dbReference>
<feature type="region of interest" description="Disordered" evidence="5">
    <location>
        <begin position="168"/>
        <end position="187"/>
    </location>
</feature>
<keyword evidence="4" id="KW-0456">Lyase</keyword>
<evidence type="ECO:0000259" key="6">
    <source>
        <dbReference type="Pfam" id="PF00425"/>
    </source>
</evidence>
<comment type="caution">
    <text evidence="7">The sequence shown here is derived from an EMBL/GenBank/DDBJ whole genome shotgun (WGS) entry which is preliminary data.</text>
</comment>
<dbReference type="InterPro" id="IPR015890">
    <property type="entry name" value="Chorismate_C"/>
</dbReference>
<proteinExistence type="predicted"/>
<dbReference type="EMBL" id="RFFJ01000001">
    <property type="protein sequence ID" value="RMI46676.1"/>
    <property type="molecule type" value="Genomic_DNA"/>
</dbReference>
<keyword evidence="3" id="KW-0460">Magnesium</keyword>
<evidence type="ECO:0000313" key="8">
    <source>
        <dbReference type="Proteomes" id="UP000278673"/>
    </source>
</evidence>
<keyword evidence="2" id="KW-0479">Metal-binding</keyword>
<evidence type="ECO:0000256" key="5">
    <source>
        <dbReference type="SAM" id="MobiDB-lite"/>
    </source>
</evidence>
<evidence type="ECO:0000256" key="4">
    <source>
        <dbReference type="ARBA" id="ARBA00023239"/>
    </source>
</evidence>
<dbReference type="PRINTS" id="PR00095">
    <property type="entry name" value="ANTSNTHASEI"/>
</dbReference>
<evidence type="ECO:0000256" key="1">
    <source>
        <dbReference type="ARBA" id="ARBA00001946"/>
    </source>
</evidence>
<dbReference type="GO" id="GO:0008909">
    <property type="term" value="F:isochorismate synthase activity"/>
    <property type="evidence" value="ECO:0007669"/>
    <property type="project" value="InterPro"/>
</dbReference>
<name>A0A3M2MAV4_9ACTN</name>
<feature type="compositionally biased region" description="Basic and acidic residues" evidence="5">
    <location>
        <begin position="176"/>
        <end position="187"/>
    </location>
</feature>
<evidence type="ECO:0000256" key="2">
    <source>
        <dbReference type="ARBA" id="ARBA00022723"/>
    </source>
</evidence>
<dbReference type="InterPro" id="IPR019996">
    <property type="entry name" value="Salicylate_synthase"/>
</dbReference>
<dbReference type="InterPro" id="IPR019999">
    <property type="entry name" value="Anth_synth_I-like"/>
</dbReference>
<feature type="domain" description="Chorismate-utilising enzyme C-terminal" evidence="6">
    <location>
        <begin position="191"/>
        <end position="444"/>
    </location>
</feature>
<dbReference type="GO" id="GO:0046872">
    <property type="term" value="F:metal ion binding"/>
    <property type="evidence" value="ECO:0007669"/>
    <property type="project" value="UniProtKB-KW"/>
</dbReference>
<dbReference type="AlphaFoldDB" id="A0A3M2MAV4"/>
<dbReference type="NCBIfam" id="TIGR03494">
    <property type="entry name" value="salicyl_syn"/>
    <property type="match status" value="1"/>
</dbReference>
<organism evidence="7 8">
    <name type="scientific">Streptomyces triticirhizae</name>
    <dbReference type="NCBI Taxonomy" id="2483353"/>
    <lineage>
        <taxon>Bacteria</taxon>
        <taxon>Bacillati</taxon>
        <taxon>Actinomycetota</taxon>
        <taxon>Actinomycetes</taxon>
        <taxon>Kitasatosporales</taxon>
        <taxon>Streptomycetaceae</taxon>
        <taxon>Streptomyces</taxon>
    </lineage>
</organism>
<comment type="cofactor">
    <cofactor evidence="1">
        <name>Mg(2+)</name>
        <dbReference type="ChEBI" id="CHEBI:18420"/>
    </cofactor>
</comment>
<dbReference type="Proteomes" id="UP000278673">
    <property type="component" value="Unassembled WGS sequence"/>
</dbReference>
<dbReference type="SUPFAM" id="SSF56322">
    <property type="entry name" value="ADC synthase"/>
    <property type="match status" value="1"/>
</dbReference>
<dbReference type="InterPro" id="IPR005801">
    <property type="entry name" value="ADC_synthase"/>
</dbReference>
<evidence type="ECO:0000256" key="3">
    <source>
        <dbReference type="ARBA" id="ARBA00022842"/>
    </source>
</evidence>
<dbReference type="Pfam" id="PF00425">
    <property type="entry name" value="Chorismate_bind"/>
    <property type="match status" value="1"/>
</dbReference>
<dbReference type="GO" id="GO:0016833">
    <property type="term" value="F:oxo-acid-lyase activity"/>
    <property type="evidence" value="ECO:0007669"/>
    <property type="project" value="InterPro"/>
</dbReference>